<dbReference type="EMBL" id="JARBJD010000110">
    <property type="protein sequence ID" value="KAK2951970.1"/>
    <property type="molecule type" value="Genomic_DNA"/>
</dbReference>
<comment type="caution">
    <text evidence="1">The sequence shown here is derived from an EMBL/GenBank/DDBJ whole genome shotgun (WGS) entry which is preliminary data.</text>
</comment>
<accession>A0ABQ9XPB8</accession>
<evidence type="ECO:0000313" key="2">
    <source>
        <dbReference type="Proteomes" id="UP001281761"/>
    </source>
</evidence>
<reference evidence="1 2" key="1">
    <citation type="journal article" date="2022" name="bioRxiv">
        <title>Genomics of Preaxostyla Flagellates Illuminates Evolutionary Transitions and the Path Towards Mitochondrial Loss.</title>
        <authorList>
            <person name="Novak L.V.F."/>
            <person name="Treitli S.C."/>
            <person name="Pyrih J."/>
            <person name="Halakuc P."/>
            <person name="Pipaliya S.V."/>
            <person name="Vacek V."/>
            <person name="Brzon O."/>
            <person name="Soukal P."/>
            <person name="Eme L."/>
            <person name="Dacks J.B."/>
            <person name="Karnkowska A."/>
            <person name="Elias M."/>
            <person name="Hampl V."/>
        </authorList>
    </citation>
    <scope>NUCLEOTIDE SEQUENCE [LARGE SCALE GENOMIC DNA]</scope>
    <source>
        <strain evidence="1">NAU3</strain>
        <tissue evidence="1">Gut</tissue>
    </source>
</reference>
<proteinExistence type="predicted"/>
<name>A0ABQ9XPB8_9EUKA</name>
<protein>
    <submittedName>
        <fullName evidence="1">Uncharacterized protein</fullName>
    </submittedName>
</protein>
<keyword evidence="2" id="KW-1185">Reference proteome</keyword>
<sequence length="145" mass="15894">MERRDIRMEVENTADSTDKPIMTASFDSEKAGTSTGWLYPTAELKFGGRYRIVSVEFSIDATPARLTGLTPNLPSNEHKELRLSLTVIGMTNGRFTIELSPAGSLSARFTDGTSGSSNGILFSTNEEVSQLNYSTRYKDRATSPT</sequence>
<evidence type="ECO:0000313" key="1">
    <source>
        <dbReference type="EMBL" id="KAK2951970.1"/>
    </source>
</evidence>
<gene>
    <name evidence="1" type="ORF">BLNAU_13070</name>
</gene>
<dbReference type="Proteomes" id="UP001281761">
    <property type="component" value="Unassembled WGS sequence"/>
</dbReference>
<organism evidence="1 2">
    <name type="scientific">Blattamonas nauphoetae</name>
    <dbReference type="NCBI Taxonomy" id="2049346"/>
    <lineage>
        <taxon>Eukaryota</taxon>
        <taxon>Metamonada</taxon>
        <taxon>Preaxostyla</taxon>
        <taxon>Oxymonadida</taxon>
        <taxon>Blattamonas</taxon>
    </lineage>
</organism>